<dbReference type="InterPro" id="IPR036390">
    <property type="entry name" value="WH_DNA-bd_sf"/>
</dbReference>
<proteinExistence type="predicted"/>
<dbReference type="Proteomes" id="UP000203589">
    <property type="component" value="Plasmid pSMS3-3"/>
</dbReference>
<feature type="domain" description="HTH marR-type" evidence="1">
    <location>
        <begin position="23"/>
        <end position="155"/>
    </location>
</feature>
<keyword evidence="3" id="KW-1185">Reference proteome</keyword>
<dbReference type="InterPro" id="IPR039422">
    <property type="entry name" value="MarR/SlyA-like"/>
</dbReference>
<evidence type="ECO:0000313" key="3">
    <source>
        <dbReference type="Proteomes" id="UP000203589"/>
    </source>
</evidence>
<accession>A0A222EC45</accession>
<dbReference type="PROSITE" id="PS50995">
    <property type="entry name" value="HTH_MARR_2"/>
    <property type="match status" value="1"/>
</dbReference>
<keyword evidence="2" id="KW-0614">Plasmid</keyword>
<dbReference type="EMBL" id="CP022543">
    <property type="protein sequence ID" value="ASP23680.1"/>
    <property type="molecule type" value="Genomic_DNA"/>
</dbReference>
<reference evidence="2 3" key="1">
    <citation type="submission" date="2017-07" db="EMBL/GenBank/DDBJ databases">
        <title>Genome Sequence of Antarctobacter heliothermus Strain SMS3 Isolated from a culture of the Diatom Skeletonema marinoi.</title>
        <authorList>
            <person name="Topel M."/>
            <person name="Pinder M.I.M."/>
            <person name="Johansson O.N."/>
            <person name="Kourtchenko O."/>
            <person name="Godhe A."/>
            <person name="Clarke A.K."/>
        </authorList>
    </citation>
    <scope>NUCLEOTIDE SEQUENCE [LARGE SCALE GENOMIC DNA]</scope>
    <source>
        <strain evidence="2 3">SMS3</strain>
        <plasmid evidence="3">Plasmid psms3-3</plasmid>
    </source>
</reference>
<name>A0A222EC45_9RHOB</name>
<dbReference type="Gene3D" id="1.10.10.10">
    <property type="entry name" value="Winged helix-like DNA-binding domain superfamily/Winged helix DNA-binding domain"/>
    <property type="match status" value="1"/>
</dbReference>
<dbReference type="GO" id="GO:0003700">
    <property type="term" value="F:DNA-binding transcription factor activity"/>
    <property type="evidence" value="ECO:0007669"/>
    <property type="project" value="InterPro"/>
</dbReference>
<dbReference type="AlphaFoldDB" id="A0A222EC45"/>
<dbReference type="InterPro" id="IPR000835">
    <property type="entry name" value="HTH_MarR-typ"/>
</dbReference>
<protein>
    <submittedName>
        <fullName evidence="2">HTH-type transcriptional repressor NicR</fullName>
    </submittedName>
</protein>
<evidence type="ECO:0000259" key="1">
    <source>
        <dbReference type="PROSITE" id="PS50995"/>
    </source>
</evidence>
<dbReference type="PANTHER" id="PTHR33164:SF43">
    <property type="entry name" value="HTH-TYPE TRANSCRIPTIONAL REPRESSOR YETL"/>
    <property type="match status" value="1"/>
</dbReference>
<dbReference type="PRINTS" id="PR00598">
    <property type="entry name" value="HTHMARR"/>
</dbReference>
<dbReference type="PANTHER" id="PTHR33164">
    <property type="entry name" value="TRANSCRIPTIONAL REGULATOR, MARR FAMILY"/>
    <property type="match status" value="1"/>
</dbReference>
<dbReference type="KEGG" id="aht:ANTHELSMS3_04579"/>
<dbReference type="SUPFAM" id="SSF46785">
    <property type="entry name" value="Winged helix' DNA-binding domain"/>
    <property type="match status" value="1"/>
</dbReference>
<sequence length="160" mass="17277">MAAGKNAADSLDAMTLPGLKEVRQSPGYLIRRAHQQATAAYVAELGSGQITGVQFVALVAVAEEGGLSGTVVADRIGYDKMTTSHVLRRLERKALIERRTSLTDRRETLIFATPAGREIVAEVNERLGAVSEKLFRGLDPVEATTLLTILSKMETLARRG</sequence>
<dbReference type="Pfam" id="PF01047">
    <property type="entry name" value="MarR"/>
    <property type="match status" value="1"/>
</dbReference>
<organism evidence="2 3">
    <name type="scientific">Antarctobacter heliothermus</name>
    <dbReference type="NCBI Taxonomy" id="74033"/>
    <lineage>
        <taxon>Bacteria</taxon>
        <taxon>Pseudomonadati</taxon>
        <taxon>Pseudomonadota</taxon>
        <taxon>Alphaproteobacteria</taxon>
        <taxon>Rhodobacterales</taxon>
        <taxon>Roseobacteraceae</taxon>
        <taxon>Antarctobacter</taxon>
    </lineage>
</organism>
<dbReference type="SMART" id="SM00347">
    <property type="entry name" value="HTH_MARR"/>
    <property type="match status" value="1"/>
</dbReference>
<evidence type="ECO:0000313" key="2">
    <source>
        <dbReference type="EMBL" id="ASP23680.1"/>
    </source>
</evidence>
<dbReference type="GO" id="GO:0006950">
    <property type="term" value="P:response to stress"/>
    <property type="evidence" value="ECO:0007669"/>
    <property type="project" value="TreeGrafter"/>
</dbReference>
<gene>
    <name evidence="2" type="ORF">ANTHELSMS3_04579</name>
</gene>
<geneLocation type="plasmid" evidence="3">
    <name>psms3-3</name>
</geneLocation>
<dbReference type="InterPro" id="IPR036388">
    <property type="entry name" value="WH-like_DNA-bd_sf"/>
</dbReference>